<organism evidence="1 2">
    <name type="scientific">Agaribacter marinus</name>
    <dbReference type="NCBI Taxonomy" id="1431249"/>
    <lineage>
        <taxon>Bacteria</taxon>
        <taxon>Pseudomonadati</taxon>
        <taxon>Pseudomonadota</taxon>
        <taxon>Gammaproteobacteria</taxon>
        <taxon>Alteromonadales</taxon>
        <taxon>Alteromonadaceae</taxon>
        <taxon>Agaribacter</taxon>
    </lineage>
</organism>
<evidence type="ECO:0000313" key="2">
    <source>
        <dbReference type="Proteomes" id="UP001156601"/>
    </source>
</evidence>
<reference evidence="1" key="2">
    <citation type="submission" date="2023-01" db="EMBL/GenBank/DDBJ databases">
        <title>Draft genome sequence of Agaribacter marinus strain NBRC 110023.</title>
        <authorList>
            <person name="Sun Q."/>
            <person name="Mori K."/>
        </authorList>
    </citation>
    <scope>NUCLEOTIDE SEQUENCE</scope>
    <source>
        <strain evidence="1">NBRC 110023</strain>
    </source>
</reference>
<evidence type="ECO:0008006" key="3">
    <source>
        <dbReference type="Google" id="ProtNLM"/>
    </source>
</evidence>
<dbReference type="Proteomes" id="UP001156601">
    <property type="component" value="Unassembled WGS sequence"/>
</dbReference>
<dbReference type="RefSeq" id="WP_284218271.1">
    <property type="nucleotide sequence ID" value="NZ_BSOT01000006.1"/>
</dbReference>
<sequence>MKKTIKKLENNIVNALTEVCETAKDDIDGFIWLTHTVDFSNFPSSLLITCVFDTNASLNNAKAEAQDTQLIKAIHKAMFRIGVVLKRPKHNVTFNTEEAGFKP</sequence>
<name>A0AA37SY12_9ALTE</name>
<accession>A0AA37SY12</accession>
<proteinExistence type="predicted"/>
<gene>
    <name evidence="1" type="ORF">GCM10007852_28450</name>
</gene>
<dbReference type="AlphaFoldDB" id="A0AA37SY12"/>
<protein>
    <recommendedName>
        <fullName evidence="3">Fis family transcriptional regulator</fullName>
    </recommendedName>
</protein>
<comment type="caution">
    <text evidence="1">The sequence shown here is derived from an EMBL/GenBank/DDBJ whole genome shotgun (WGS) entry which is preliminary data.</text>
</comment>
<evidence type="ECO:0000313" key="1">
    <source>
        <dbReference type="EMBL" id="GLR71937.1"/>
    </source>
</evidence>
<keyword evidence="2" id="KW-1185">Reference proteome</keyword>
<dbReference type="EMBL" id="BSOT01000006">
    <property type="protein sequence ID" value="GLR71937.1"/>
    <property type="molecule type" value="Genomic_DNA"/>
</dbReference>
<reference evidence="1" key="1">
    <citation type="journal article" date="2014" name="Int. J. Syst. Evol. Microbiol.">
        <title>Complete genome sequence of Corynebacterium casei LMG S-19264T (=DSM 44701T), isolated from a smear-ripened cheese.</title>
        <authorList>
            <consortium name="US DOE Joint Genome Institute (JGI-PGF)"/>
            <person name="Walter F."/>
            <person name="Albersmeier A."/>
            <person name="Kalinowski J."/>
            <person name="Ruckert C."/>
        </authorList>
    </citation>
    <scope>NUCLEOTIDE SEQUENCE</scope>
    <source>
        <strain evidence="1">NBRC 110023</strain>
    </source>
</reference>